<evidence type="ECO:0000313" key="2">
    <source>
        <dbReference type="Proteomes" id="UP000229115"/>
    </source>
</evidence>
<proteinExistence type="predicted"/>
<sequence length="208" mass="23693">MVGFFISIHLESNTIDMFKKGDTVQSSVDLLFRSKGEVFEVLEVNEKTLQIKYQPNMEVNPKWGEAESFESTLTTFPETGWCRKLSKTLKHEMRKLDWNHGLKIGNNGVAWDLRNKSCWPIQGVSSKKEYSESELMSALGPERKVICGHSHSNDKMTITAPSLLYNPTFPSINLLTGSQAVGRYLREDKDAPLVIKKREKRKAKLIIC</sequence>
<organism evidence="1 2">
    <name type="scientific">Cellulophaga phage phi4:1_13</name>
    <dbReference type="NCBI Taxonomy" id="1747284"/>
    <lineage>
        <taxon>Viruses</taxon>
        <taxon>Duplodnaviria</taxon>
        <taxon>Heunggongvirae</taxon>
        <taxon>Uroviricota</taxon>
        <taxon>Caudoviricetes</taxon>
        <taxon>Lightbulbvirus</taxon>
        <taxon>Lightbulbvirus Cba41</taxon>
    </lineage>
</organism>
<dbReference type="EMBL" id="KT962245">
    <property type="protein sequence ID" value="ALO80187.1"/>
    <property type="molecule type" value="Genomic_RNA"/>
</dbReference>
<protein>
    <submittedName>
        <fullName evidence="1">Uncharacterized protein</fullName>
    </submittedName>
</protein>
<name>A0A0S2MW85_9CAUD</name>
<dbReference type="Proteomes" id="UP000229115">
    <property type="component" value="Segment"/>
</dbReference>
<reference evidence="1 2" key="1">
    <citation type="submission" date="2015-10" db="EMBL/GenBank/DDBJ databases">
        <title>Large-scale maps of variable infection efficiencies in aquatic Bacteriodetes phage-host model systems.</title>
        <authorList>
            <person name="Holmfeldt K."/>
            <person name="Solonenko N."/>
            <person name="Howard-Varona C."/>
            <person name="Moreno M."/>
            <person name="Malmstrom R.R."/>
            <person name="Blow M.J."/>
            <person name="Sullivan M.B."/>
        </authorList>
    </citation>
    <scope>NUCLEOTIDE SEQUENCE [LARGE SCALE GENOMIC DNA]</scope>
</reference>
<evidence type="ECO:0000313" key="1">
    <source>
        <dbReference type="EMBL" id="ALO80187.1"/>
    </source>
</evidence>
<gene>
    <name evidence="1" type="ORF">Phi4113_178</name>
</gene>
<accession>A0A0S2MW85</accession>